<reference evidence="1 2" key="1">
    <citation type="journal article" date="2016" name="Nat. Commun.">
        <title>Thousands of microbial genomes shed light on interconnected biogeochemical processes in an aquifer system.</title>
        <authorList>
            <person name="Anantharaman K."/>
            <person name="Brown C.T."/>
            <person name="Hug L.A."/>
            <person name="Sharon I."/>
            <person name="Castelle C.J."/>
            <person name="Probst A.J."/>
            <person name="Thomas B.C."/>
            <person name="Singh A."/>
            <person name="Wilkins M.J."/>
            <person name="Karaoz U."/>
            <person name="Brodie E.L."/>
            <person name="Williams K.H."/>
            <person name="Hubbard S.S."/>
            <person name="Banfield J.F."/>
        </authorList>
    </citation>
    <scope>NUCLEOTIDE SEQUENCE [LARGE SCALE GENOMIC DNA]</scope>
</reference>
<comment type="caution">
    <text evidence="1">The sequence shown here is derived from an EMBL/GenBank/DDBJ whole genome shotgun (WGS) entry which is preliminary data.</text>
</comment>
<evidence type="ECO:0008006" key="3">
    <source>
        <dbReference type="Google" id="ProtNLM"/>
    </source>
</evidence>
<gene>
    <name evidence="1" type="ORF">A2304_03130</name>
</gene>
<evidence type="ECO:0000313" key="1">
    <source>
        <dbReference type="EMBL" id="OGL97894.1"/>
    </source>
</evidence>
<proteinExistence type="predicted"/>
<dbReference type="Gene3D" id="2.70.70.10">
    <property type="entry name" value="Glucose Permease (Domain IIA)"/>
    <property type="match status" value="1"/>
</dbReference>
<sequence length="198" mass="21942">MSKPIWPLLGQTPLFPDAPGQFAALRTHETHTGVDLYCDVAQSVVAMEDGVVANVEPFTGAHVVDAPSPWWNNTWAVLVEGPSGVIAYGEIQPCVAIGQCVVAGERVGTILPVLRTFKGRPMVMLHLELLRSGTLATTTWWNDTTRPDHLLDPTPLLRRASGELFPRTFDLGHYDGRRFRDALAPTNIRYRFGDKLQR</sequence>
<name>A0A1F7W706_9BACT</name>
<protein>
    <recommendedName>
        <fullName evidence="3">Peptidase M23 domain-containing protein</fullName>
    </recommendedName>
</protein>
<dbReference type="AlphaFoldDB" id="A0A1F7W706"/>
<accession>A0A1F7W706</accession>
<evidence type="ECO:0000313" key="2">
    <source>
        <dbReference type="Proteomes" id="UP000176501"/>
    </source>
</evidence>
<dbReference type="Proteomes" id="UP000176501">
    <property type="component" value="Unassembled WGS sequence"/>
</dbReference>
<organism evidence="1 2">
    <name type="scientific">Candidatus Uhrbacteria bacterium RIFOXYB2_FULL_57_15</name>
    <dbReference type="NCBI Taxonomy" id="1802422"/>
    <lineage>
        <taxon>Bacteria</taxon>
        <taxon>Candidatus Uhriibacteriota</taxon>
    </lineage>
</organism>
<dbReference type="InterPro" id="IPR011055">
    <property type="entry name" value="Dup_hybrid_motif"/>
</dbReference>
<dbReference type="EMBL" id="MGFE01000027">
    <property type="protein sequence ID" value="OGL97894.1"/>
    <property type="molecule type" value="Genomic_DNA"/>
</dbReference>